<feature type="region of interest" description="Disordered" evidence="1">
    <location>
        <begin position="247"/>
        <end position="275"/>
    </location>
</feature>
<dbReference type="RefSeq" id="WP_349217450.1">
    <property type="nucleotide sequence ID" value="NZ_JBBMFD010000001.1"/>
</dbReference>
<dbReference type="EMBL" id="JBBMFD010000001">
    <property type="protein sequence ID" value="MEQ2439219.1"/>
    <property type="molecule type" value="Genomic_DNA"/>
</dbReference>
<feature type="transmembrane region" description="Helical" evidence="2">
    <location>
        <begin position="37"/>
        <end position="58"/>
    </location>
</feature>
<gene>
    <name evidence="3" type="ORF">WMO26_00070</name>
</gene>
<proteinExistence type="predicted"/>
<name>A0ABV1DW13_9FIRM</name>
<evidence type="ECO:0000313" key="4">
    <source>
        <dbReference type="Proteomes" id="UP001489509"/>
    </source>
</evidence>
<feature type="transmembrane region" description="Helical" evidence="2">
    <location>
        <begin position="64"/>
        <end position="87"/>
    </location>
</feature>
<keyword evidence="2" id="KW-0812">Transmembrane</keyword>
<feature type="transmembrane region" description="Helical" evidence="2">
    <location>
        <begin position="142"/>
        <end position="167"/>
    </location>
</feature>
<reference evidence="3 4" key="1">
    <citation type="submission" date="2024-03" db="EMBL/GenBank/DDBJ databases">
        <title>Human intestinal bacterial collection.</title>
        <authorList>
            <person name="Pauvert C."/>
            <person name="Hitch T.C.A."/>
            <person name="Clavel T."/>
        </authorList>
    </citation>
    <scope>NUCLEOTIDE SEQUENCE [LARGE SCALE GENOMIC DNA]</scope>
    <source>
        <strain evidence="3 4">CLA-JM-H44</strain>
    </source>
</reference>
<keyword evidence="2" id="KW-1133">Transmembrane helix</keyword>
<keyword evidence="4" id="KW-1185">Reference proteome</keyword>
<feature type="transmembrane region" description="Helical" evidence="2">
    <location>
        <begin position="115"/>
        <end position="136"/>
    </location>
</feature>
<evidence type="ECO:0000256" key="1">
    <source>
        <dbReference type="SAM" id="MobiDB-lite"/>
    </source>
</evidence>
<feature type="compositionally biased region" description="Basic and acidic residues" evidence="1">
    <location>
        <begin position="251"/>
        <end position="266"/>
    </location>
</feature>
<protein>
    <recommendedName>
        <fullName evidence="5">ABC transporter permease</fullName>
    </recommendedName>
</protein>
<feature type="transmembrane region" description="Helical" evidence="2">
    <location>
        <begin position="6"/>
        <end position="25"/>
    </location>
</feature>
<evidence type="ECO:0008006" key="5">
    <source>
        <dbReference type="Google" id="ProtNLM"/>
    </source>
</evidence>
<comment type="caution">
    <text evidence="3">The sequence shown here is derived from an EMBL/GenBank/DDBJ whole genome shotgun (WGS) entry which is preliminary data.</text>
</comment>
<accession>A0ABV1DW13</accession>
<dbReference type="InterPro" id="IPR010540">
    <property type="entry name" value="CmpB_TMEM229"/>
</dbReference>
<organism evidence="3 4">
    <name type="scientific">Solibaculum intestinale</name>
    <dbReference type="NCBI Taxonomy" id="3133165"/>
    <lineage>
        <taxon>Bacteria</taxon>
        <taxon>Bacillati</taxon>
        <taxon>Bacillota</taxon>
        <taxon>Clostridia</taxon>
        <taxon>Eubacteriales</taxon>
        <taxon>Oscillospiraceae</taxon>
        <taxon>Solibaculum</taxon>
    </lineage>
</organism>
<evidence type="ECO:0000256" key="2">
    <source>
        <dbReference type="SAM" id="Phobius"/>
    </source>
</evidence>
<sequence length="275" mass="31805">MDRVCLLFLYFFIYSVLGWICETAYCSIGKRQFVNRGFLNGPLCPVYGFGALAVIWLLRPVYEYPILVFVAGAVVTSVLEYLTGYLLEKLFGLKLWDYSKRPFHIRGRICLRNSLLFGLLSLLLVEFLHPVLHALLQKIPPWLLDAAAVVLFVLLLVDLAVTVCTVLQISGKLGQIGQVLEELNERNAASLQQIGKRFNESMDALKEHQKERQAEAKERIDQLNARLSELFTQKRMQRRIFKAFPNMQSKKHQETLDRFKELANQKREKKRKKKS</sequence>
<keyword evidence="2" id="KW-0472">Membrane</keyword>
<evidence type="ECO:0000313" key="3">
    <source>
        <dbReference type="EMBL" id="MEQ2439219.1"/>
    </source>
</evidence>
<dbReference type="Proteomes" id="UP001489509">
    <property type="component" value="Unassembled WGS sequence"/>
</dbReference>
<dbReference type="Pfam" id="PF06541">
    <property type="entry name" value="ABC_trans_CmpB"/>
    <property type="match status" value="1"/>
</dbReference>